<sequence>MNTDAVCLVLLSFFLAFWIPLGRTAKPAHTGKRWILPLLFVVMTVGMGLRLVSAPVIEPLWLQFVLLAAVPIAAVIILRLVLRRHAAADPEPLGAPDTGA</sequence>
<dbReference type="RefSeq" id="WP_121689555.1">
    <property type="nucleotide sequence ID" value="NZ_RCUY01000015.1"/>
</dbReference>
<organism evidence="2 3">
    <name type="scientific">Mycetocola lacteus</name>
    <dbReference type="NCBI Taxonomy" id="76637"/>
    <lineage>
        <taxon>Bacteria</taxon>
        <taxon>Bacillati</taxon>
        <taxon>Actinomycetota</taxon>
        <taxon>Actinomycetes</taxon>
        <taxon>Micrococcales</taxon>
        <taxon>Microbacteriaceae</taxon>
        <taxon>Mycetocola</taxon>
    </lineage>
</organism>
<protein>
    <submittedName>
        <fullName evidence="2">Uncharacterized protein</fullName>
    </submittedName>
</protein>
<gene>
    <name evidence="2" type="ORF">D9V34_16575</name>
</gene>
<accession>A0A3L7AH78</accession>
<keyword evidence="1" id="KW-0472">Membrane</keyword>
<evidence type="ECO:0000313" key="3">
    <source>
        <dbReference type="Proteomes" id="UP000269438"/>
    </source>
</evidence>
<reference evidence="2 3" key="1">
    <citation type="submission" date="2018-10" db="EMBL/GenBank/DDBJ databases">
        <authorList>
            <person name="Li J."/>
        </authorList>
    </citation>
    <scope>NUCLEOTIDE SEQUENCE [LARGE SCALE GENOMIC DNA]</scope>
    <source>
        <strain evidence="2 3">JCM 11654</strain>
    </source>
</reference>
<dbReference type="EMBL" id="RCUY01000015">
    <property type="protein sequence ID" value="RLP79394.1"/>
    <property type="molecule type" value="Genomic_DNA"/>
</dbReference>
<keyword evidence="3" id="KW-1185">Reference proteome</keyword>
<evidence type="ECO:0000313" key="2">
    <source>
        <dbReference type="EMBL" id="RLP79394.1"/>
    </source>
</evidence>
<feature type="transmembrane region" description="Helical" evidence="1">
    <location>
        <begin position="34"/>
        <end position="53"/>
    </location>
</feature>
<comment type="caution">
    <text evidence="2">The sequence shown here is derived from an EMBL/GenBank/DDBJ whole genome shotgun (WGS) entry which is preliminary data.</text>
</comment>
<dbReference type="Proteomes" id="UP000269438">
    <property type="component" value="Unassembled WGS sequence"/>
</dbReference>
<proteinExistence type="predicted"/>
<keyword evidence="1" id="KW-0812">Transmembrane</keyword>
<evidence type="ECO:0000256" key="1">
    <source>
        <dbReference type="SAM" id="Phobius"/>
    </source>
</evidence>
<dbReference type="AlphaFoldDB" id="A0A3L7AH78"/>
<name>A0A3L7AH78_9MICO</name>
<keyword evidence="1" id="KW-1133">Transmembrane helix</keyword>
<feature type="transmembrane region" description="Helical" evidence="1">
    <location>
        <begin position="60"/>
        <end position="82"/>
    </location>
</feature>